<evidence type="ECO:0000313" key="2">
    <source>
        <dbReference type="Proteomes" id="UP000601768"/>
    </source>
</evidence>
<dbReference type="RefSeq" id="WP_186506556.1">
    <property type="nucleotide sequence ID" value="NZ_JACNEP010000006.1"/>
</dbReference>
<evidence type="ECO:0000313" key="1">
    <source>
        <dbReference type="EMBL" id="MBC3766082.1"/>
    </source>
</evidence>
<organism evidence="1 2">
    <name type="scientific">Neptunicella marina</name>
    <dbReference type="NCBI Taxonomy" id="2125989"/>
    <lineage>
        <taxon>Bacteria</taxon>
        <taxon>Pseudomonadati</taxon>
        <taxon>Pseudomonadota</taxon>
        <taxon>Gammaproteobacteria</taxon>
        <taxon>Alteromonadales</taxon>
        <taxon>Alteromonadaceae</taxon>
        <taxon>Neptunicella</taxon>
    </lineage>
</organism>
<gene>
    <name evidence="1" type="ORF">H8B19_09335</name>
</gene>
<dbReference type="AlphaFoldDB" id="A0A8J6IUD4"/>
<sequence>MIKRLTSFLTLALFCNTAFSRSIELDGIVEVGYVDAAYDKNWLNSWMEGGVGVLRFNENDTLELSQALIEARGDLIDDLSYEVVAQYYPDGDQHVGISQAFLTYAPLSRGLKHQLKLGLFYPAMSLENVDTGWTSPYTYSFSAINSWLAEEVRVAGLEWSVTRSGRQYHSPHSFTFSAALFKGNDPAGTLLAWRGWALHNRQTSLNERVYFADYFQFGMFDKAFPDHLQVTRETDGRFGYYAGINWRYLQQTDVRLYYYNNSADPLAVESNWQYAWQNHFLSLAVQHKFNRNFRILAQWMDGQTGMGTYDGGVYTDFTSWYLMASYQWDKHRFSARFDDFEVVETDANPADPNDSHGHSITLAWRYQYSPQWNLGAEWLHVNSDNENRTLWRNWQAAHRQQQVMLMAQFRF</sequence>
<comment type="caution">
    <text evidence="1">The sequence shown here is derived from an EMBL/GenBank/DDBJ whole genome shotgun (WGS) entry which is preliminary data.</text>
</comment>
<proteinExistence type="predicted"/>
<name>A0A8J6IUD4_9ALTE</name>
<dbReference type="Proteomes" id="UP000601768">
    <property type="component" value="Unassembled WGS sequence"/>
</dbReference>
<accession>A0A8J6IUD4</accession>
<dbReference type="SUPFAM" id="SSF56935">
    <property type="entry name" value="Porins"/>
    <property type="match status" value="1"/>
</dbReference>
<protein>
    <recommendedName>
        <fullName evidence="3">Porin</fullName>
    </recommendedName>
</protein>
<evidence type="ECO:0008006" key="3">
    <source>
        <dbReference type="Google" id="ProtNLM"/>
    </source>
</evidence>
<dbReference type="InterPro" id="IPR023614">
    <property type="entry name" value="Porin_dom_sf"/>
</dbReference>
<reference evidence="1" key="2">
    <citation type="submission" date="2020-08" db="EMBL/GenBank/DDBJ databases">
        <authorList>
            <person name="Lai Q."/>
        </authorList>
    </citation>
    <scope>NUCLEOTIDE SEQUENCE</scope>
    <source>
        <strain evidence="1">S27-2</strain>
    </source>
</reference>
<dbReference type="Gene3D" id="2.40.160.10">
    <property type="entry name" value="Porin"/>
    <property type="match status" value="1"/>
</dbReference>
<dbReference type="EMBL" id="JACNEP010000006">
    <property type="protein sequence ID" value="MBC3766082.1"/>
    <property type="molecule type" value="Genomic_DNA"/>
</dbReference>
<keyword evidence="2" id="KW-1185">Reference proteome</keyword>
<reference evidence="1" key="1">
    <citation type="journal article" date="2018" name="Int. J. Syst. Evol. Microbiol.">
        <title>Neptunicella marina gen. nov., sp. nov., isolated from surface seawater.</title>
        <authorList>
            <person name="Liu X."/>
            <person name="Lai Q."/>
            <person name="Du Y."/>
            <person name="Zhang X."/>
            <person name="Liu Z."/>
            <person name="Sun F."/>
            <person name="Shao Z."/>
        </authorList>
    </citation>
    <scope>NUCLEOTIDE SEQUENCE</scope>
    <source>
        <strain evidence="1">S27-2</strain>
    </source>
</reference>